<dbReference type="GeneID" id="14295647"/>
<dbReference type="KEGG" id="vg:14295647"/>
<dbReference type="GO" id="GO:0004519">
    <property type="term" value="F:endonuclease activity"/>
    <property type="evidence" value="ECO:0007669"/>
    <property type="project" value="UniProtKB-KW"/>
</dbReference>
<organismHost>
    <name type="scientific">Yersinia enterocolitica</name>
    <dbReference type="NCBI Taxonomy" id="630"/>
</organismHost>
<sequence length="197" mass="23240">MKDIIKNWLGDLYDDYIEIVSRPPKTTNTEKHHILPRTIFPEYENSPGNIVVLDVLDHLLAHEILAKTKDPKMILAFWFMFSYSERRYSEMTIDIKEELLAKYTKARTEMKKVKSDWGKTLVGEKNPFFGKHHGDYAKRRASETHKGKKLTDEHTKSFGQAQKGIPKRKLECPHCHKLVPYNLINRWHNNNCKFKED</sequence>
<protein>
    <submittedName>
        <fullName evidence="2">MobE mobile endonuclease</fullName>
    </submittedName>
</protein>
<dbReference type="OrthoDB" id="19703at10239"/>
<keyword evidence="2" id="KW-0255">Endonuclease</keyword>
<organism evidence="2 3">
    <name type="scientific">Yersinia phage phiR1-RT</name>
    <dbReference type="NCBI Taxonomy" id="1206558"/>
    <lineage>
        <taxon>Viruses</taxon>
        <taxon>Duplodnaviria</taxon>
        <taxon>Heunggongvirae</taxon>
        <taxon>Uroviricota</taxon>
        <taxon>Caudoviricetes</taxon>
        <taxon>Pantevenvirales</taxon>
        <taxon>Straboviridae</taxon>
        <taxon>Tevenvirinae</taxon>
        <taxon>Tegunavirus</taxon>
        <taxon>Tegunavirus r1rt</taxon>
    </lineage>
</organism>
<evidence type="ECO:0000256" key="1">
    <source>
        <dbReference type="SAM" id="MobiDB-lite"/>
    </source>
</evidence>
<dbReference type="SUPFAM" id="SSF64496">
    <property type="entry name" value="DNA-binding domain of intron-encoded endonucleases"/>
    <property type="match status" value="1"/>
</dbReference>
<name>I7LEN2_BPPR1</name>
<proteinExistence type="predicted"/>
<dbReference type="Proteomes" id="UP000002909">
    <property type="component" value="Segment"/>
</dbReference>
<keyword evidence="3" id="KW-1185">Reference proteome</keyword>
<feature type="region of interest" description="Disordered" evidence="1">
    <location>
        <begin position="140"/>
        <end position="164"/>
    </location>
</feature>
<dbReference type="RefSeq" id="YP_007235996.1">
    <property type="nucleotide sequence ID" value="NC_019909.1"/>
</dbReference>
<evidence type="ECO:0000313" key="2">
    <source>
        <dbReference type="EMBL" id="CCI88737.1"/>
    </source>
</evidence>
<reference evidence="2 3" key="1">
    <citation type="submission" date="2012-06" db="EMBL/GenBank/DDBJ databases">
        <title>Genomic characterization of five bacteriophages specific for Yersinia species.</title>
        <authorList>
            <person name="Skurnik M."/>
            <person name="Nawaz A."/>
            <person name="Happonen L."/>
            <person name="Butcher S."/>
            <person name="Mattinen L."/>
        </authorList>
    </citation>
    <scope>NUCLEOTIDE SEQUENCE [LARGE SCALE GENOMIC DNA]</scope>
</reference>
<keyword evidence="2" id="KW-0540">Nuclease</keyword>
<dbReference type="EMBL" id="HE956709">
    <property type="protein sequence ID" value="CCI88737.1"/>
    <property type="molecule type" value="Genomic_DNA"/>
</dbReference>
<evidence type="ECO:0000313" key="3">
    <source>
        <dbReference type="Proteomes" id="UP000002909"/>
    </source>
</evidence>
<accession>I7LEN2</accession>
<gene>
    <name evidence="2" type="primary">g163</name>
    <name evidence="2" type="ORF">BN80_167</name>
</gene>
<keyword evidence="2" id="KW-0378">Hydrolase</keyword>
<feature type="compositionally biased region" description="Basic and acidic residues" evidence="1">
    <location>
        <begin position="140"/>
        <end position="156"/>
    </location>
</feature>